<comment type="caution">
    <text evidence="1">The sequence shown here is derived from an EMBL/GenBank/DDBJ whole genome shotgun (WGS) entry which is preliminary data.</text>
</comment>
<gene>
    <name evidence="1" type="ORF">GSI_11639</name>
</gene>
<reference evidence="1 2" key="1">
    <citation type="journal article" date="2015" name="Sci. Rep.">
        <title>Chromosome-level genome map provides insights into diverse defense mechanisms in the medicinal fungus Ganoderma sinense.</title>
        <authorList>
            <person name="Zhu Y."/>
            <person name="Xu J."/>
            <person name="Sun C."/>
            <person name="Zhou S."/>
            <person name="Xu H."/>
            <person name="Nelson D.R."/>
            <person name="Qian J."/>
            <person name="Song J."/>
            <person name="Luo H."/>
            <person name="Xiang L."/>
            <person name="Li Y."/>
            <person name="Xu Z."/>
            <person name="Ji A."/>
            <person name="Wang L."/>
            <person name="Lu S."/>
            <person name="Hayward A."/>
            <person name="Sun W."/>
            <person name="Li X."/>
            <person name="Schwartz D.C."/>
            <person name="Wang Y."/>
            <person name="Chen S."/>
        </authorList>
    </citation>
    <scope>NUCLEOTIDE SEQUENCE [LARGE SCALE GENOMIC DNA]</scope>
    <source>
        <strain evidence="1 2">ZZ0214-1</strain>
    </source>
</reference>
<dbReference type="GO" id="GO:0043022">
    <property type="term" value="F:ribosome binding"/>
    <property type="evidence" value="ECO:0007669"/>
    <property type="project" value="InterPro"/>
</dbReference>
<proteinExistence type="predicted"/>
<keyword evidence="2" id="KW-1185">Reference proteome</keyword>
<dbReference type="PANTHER" id="PTHR28250">
    <property type="entry name" value="CYTOCHROME B PRE-MRNA-PROCESSING PROTEIN 6"/>
    <property type="match status" value="1"/>
</dbReference>
<name>A0A2G8RWI9_9APHY</name>
<dbReference type="PANTHER" id="PTHR28250:SF1">
    <property type="entry name" value="CYTOCHROME B PRE-MRNA-PROCESSING PROTEIN 6"/>
    <property type="match status" value="1"/>
</dbReference>
<dbReference type="GO" id="GO:0061671">
    <property type="term" value="C:Cbp3p-Cbp6 complex"/>
    <property type="evidence" value="ECO:0007669"/>
    <property type="project" value="InterPro"/>
</dbReference>
<dbReference type="Pfam" id="PF20180">
    <property type="entry name" value="UQCC2_CBP6"/>
    <property type="match status" value="1"/>
</dbReference>
<dbReference type="OrthoDB" id="2107880at2759"/>
<dbReference type="InterPro" id="IPR037653">
    <property type="entry name" value="Cbp6"/>
</dbReference>
<dbReference type="STRING" id="1077348.A0A2G8RWI9"/>
<accession>A0A2G8RWI9</accession>
<dbReference type="AlphaFoldDB" id="A0A2G8RWI9"/>
<protein>
    <submittedName>
        <fullName evidence="1">Uncharacterized protein</fullName>
    </submittedName>
</protein>
<dbReference type="GO" id="GO:0034551">
    <property type="term" value="P:mitochondrial respiratory chain complex III assembly"/>
    <property type="evidence" value="ECO:0007669"/>
    <property type="project" value="TreeGrafter"/>
</dbReference>
<sequence>MAAAPASLKHQMQKIAGRWAEDPFRPNVQLKTFLTSLADHPNLTPMAVRAARALENDEFKKMYALSDKILKPASMPHHYTRLIEAFEKSAQGIARPWWKIFFNIW</sequence>
<dbReference type="Proteomes" id="UP000230002">
    <property type="component" value="Unassembled WGS sequence"/>
</dbReference>
<evidence type="ECO:0000313" key="2">
    <source>
        <dbReference type="Proteomes" id="UP000230002"/>
    </source>
</evidence>
<evidence type="ECO:0000313" key="1">
    <source>
        <dbReference type="EMBL" id="PIL25886.1"/>
    </source>
</evidence>
<organism evidence="1 2">
    <name type="scientific">Ganoderma sinense ZZ0214-1</name>
    <dbReference type="NCBI Taxonomy" id="1077348"/>
    <lineage>
        <taxon>Eukaryota</taxon>
        <taxon>Fungi</taxon>
        <taxon>Dikarya</taxon>
        <taxon>Basidiomycota</taxon>
        <taxon>Agaricomycotina</taxon>
        <taxon>Agaricomycetes</taxon>
        <taxon>Polyporales</taxon>
        <taxon>Polyporaceae</taxon>
        <taxon>Ganoderma</taxon>
    </lineage>
</organism>
<dbReference type="EMBL" id="AYKW01000045">
    <property type="protein sequence ID" value="PIL25886.1"/>
    <property type="molecule type" value="Genomic_DNA"/>
</dbReference>